<accession>A0A074M7K0</accession>
<dbReference type="HAMAP" id="MF_01554_B">
    <property type="entry name" value="GlmM_B"/>
    <property type="match status" value="1"/>
</dbReference>
<organism evidence="13 14">
    <name type="scientific">Erythrobacter longus</name>
    <dbReference type="NCBI Taxonomy" id="1044"/>
    <lineage>
        <taxon>Bacteria</taxon>
        <taxon>Pseudomonadati</taxon>
        <taxon>Pseudomonadota</taxon>
        <taxon>Alphaproteobacteria</taxon>
        <taxon>Sphingomonadales</taxon>
        <taxon>Erythrobacteraceae</taxon>
        <taxon>Erythrobacter/Porphyrobacter group</taxon>
        <taxon>Erythrobacter</taxon>
    </lineage>
</organism>
<dbReference type="PRINTS" id="PR00509">
    <property type="entry name" value="PGMPMM"/>
</dbReference>
<evidence type="ECO:0000313" key="13">
    <source>
        <dbReference type="EMBL" id="KEO88685.1"/>
    </source>
</evidence>
<name>A0A074M7K0_ERYLO</name>
<dbReference type="InterPro" id="IPR005843">
    <property type="entry name" value="A-D-PHexomutase_C"/>
</dbReference>
<dbReference type="FunFam" id="3.30.310.50:FF:000001">
    <property type="entry name" value="Phosphoglucosamine mutase"/>
    <property type="match status" value="1"/>
</dbReference>
<dbReference type="InterPro" id="IPR005845">
    <property type="entry name" value="A-D-PHexomutase_a/b/a-II"/>
</dbReference>
<feature type="binding site" evidence="8">
    <location>
        <position position="241"/>
    </location>
    <ligand>
        <name>Mg(2+)</name>
        <dbReference type="ChEBI" id="CHEBI:18420"/>
    </ligand>
</feature>
<keyword evidence="5 8" id="KW-0413">Isomerase</keyword>
<dbReference type="Gene3D" id="3.40.120.10">
    <property type="entry name" value="Alpha-D-Glucose-1,6-Bisphosphate, subunit A, domain 3"/>
    <property type="match status" value="3"/>
</dbReference>
<dbReference type="Proteomes" id="UP000027647">
    <property type="component" value="Unassembled WGS sequence"/>
</dbReference>
<evidence type="ECO:0000259" key="9">
    <source>
        <dbReference type="Pfam" id="PF00408"/>
    </source>
</evidence>
<evidence type="ECO:0000256" key="6">
    <source>
        <dbReference type="ARBA" id="ARBA00066330"/>
    </source>
</evidence>
<dbReference type="Gene3D" id="3.30.310.50">
    <property type="entry name" value="Alpha-D-phosphohexomutase, C-terminal domain"/>
    <property type="match status" value="1"/>
</dbReference>
<dbReference type="GO" id="GO:0006048">
    <property type="term" value="P:UDP-N-acetylglucosamine biosynthetic process"/>
    <property type="evidence" value="ECO:0007669"/>
    <property type="project" value="TreeGrafter"/>
</dbReference>
<comment type="function">
    <text evidence="8">Catalyzes the conversion of glucosamine-6-phosphate to glucosamine-1-phosphate.</text>
</comment>
<evidence type="ECO:0000256" key="5">
    <source>
        <dbReference type="ARBA" id="ARBA00023235"/>
    </source>
</evidence>
<dbReference type="STRING" id="1044.EH31_16140"/>
<dbReference type="FunFam" id="3.40.120.10:FF:000001">
    <property type="entry name" value="Phosphoglucosamine mutase"/>
    <property type="match status" value="1"/>
</dbReference>
<reference evidence="13 14" key="1">
    <citation type="submission" date="2014-04" db="EMBL/GenBank/DDBJ databases">
        <title>A comprehensive comparison of genomes of Erythrobacter spp. strains.</title>
        <authorList>
            <person name="Zheng Q."/>
        </authorList>
    </citation>
    <scope>NUCLEOTIDE SEQUENCE [LARGE SCALE GENOMIC DNA]</scope>
    <source>
        <strain evidence="13 14">DSM 6997</strain>
    </source>
</reference>
<feature type="binding site" evidence="8">
    <location>
        <position position="245"/>
    </location>
    <ligand>
        <name>Mg(2+)</name>
        <dbReference type="ChEBI" id="CHEBI:18420"/>
    </ligand>
</feature>
<feature type="domain" description="Alpha-D-phosphohexomutase alpha/beta/alpha" evidence="12">
    <location>
        <begin position="258"/>
        <end position="367"/>
    </location>
</feature>
<dbReference type="Pfam" id="PF00408">
    <property type="entry name" value="PGM_PMM_IV"/>
    <property type="match status" value="1"/>
</dbReference>
<dbReference type="SUPFAM" id="SSF53738">
    <property type="entry name" value="Phosphoglucomutase, first 3 domains"/>
    <property type="match status" value="3"/>
</dbReference>
<evidence type="ECO:0000313" key="14">
    <source>
        <dbReference type="Proteomes" id="UP000027647"/>
    </source>
</evidence>
<dbReference type="InterPro" id="IPR005844">
    <property type="entry name" value="A-D-PHexomutase_a/b/a-I"/>
</dbReference>
<dbReference type="InterPro" id="IPR005841">
    <property type="entry name" value="Alpha-D-phosphohexomutase_SF"/>
</dbReference>
<feature type="binding site" evidence="8">
    <location>
        <position position="243"/>
    </location>
    <ligand>
        <name>Mg(2+)</name>
        <dbReference type="ChEBI" id="CHEBI:18420"/>
    </ligand>
</feature>
<dbReference type="InterPro" id="IPR036900">
    <property type="entry name" value="A-D-PHexomutase_C_sf"/>
</dbReference>
<dbReference type="Pfam" id="PF02880">
    <property type="entry name" value="PGM_PMM_III"/>
    <property type="match status" value="1"/>
</dbReference>
<dbReference type="InterPro" id="IPR006352">
    <property type="entry name" value="GlmM_bact"/>
</dbReference>
<dbReference type="AlphaFoldDB" id="A0A074M7K0"/>
<protein>
    <recommendedName>
        <fullName evidence="7 8">Phosphoglucosamine mutase</fullName>
        <ecNumber evidence="6 8">5.4.2.10</ecNumber>
    </recommendedName>
</protein>
<evidence type="ECO:0000259" key="11">
    <source>
        <dbReference type="Pfam" id="PF02879"/>
    </source>
</evidence>
<feature type="domain" description="Alpha-D-phosphohexomutase alpha/beta/alpha" evidence="10">
    <location>
        <begin position="4"/>
        <end position="134"/>
    </location>
</feature>
<evidence type="ECO:0000256" key="1">
    <source>
        <dbReference type="ARBA" id="ARBA00010231"/>
    </source>
</evidence>
<dbReference type="Pfam" id="PF02878">
    <property type="entry name" value="PGM_PMM_I"/>
    <property type="match status" value="1"/>
</dbReference>
<keyword evidence="14" id="KW-1185">Reference proteome</keyword>
<dbReference type="GO" id="GO:0005829">
    <property type="term" value="C:cytosol"/>
    <property type="evidence" value="ECO:0007669"/>
    <property type="project" value="TreeGrafter"/>
</dbReference>
<dbReference type="CDD" id="cd05802">
    <property type="entry name" value="GlmM"/>
    <property type="match status" value="1"/>
</dbReference>
<comment type="caution">
    <text evidence="13">The sequence shown here is derived from an EMBL/GenBank/DDBJ whole genome shotgun (WGS) entry which is preliminary data.</text>
</comment>
<sequence length="445" mass="47264">MTRKFFGTDGIRGRTNAGVMTAETAMRVGQAAGNYFVRGKHRHRVVIGKDTRLSGYMMESALVAGFTSVGMDVIMTGPLPTPAIALLTREMRADLGVMISASHNLFADNGIKLFGPDGFKLSDEAEAEIEALLDVEPTLATAENIGRARRIDDARGRYIHAVKNSVGNDVRFDSLKVVVDCAHGAAYQVAPSAIWELGAEVITLGVNPNGTNINDGVGSTSIEALQAKVVAEGAHIGIALDGDADRLIVVDEKGRKVDGDQIMALIASRMHEKGSLKGGGVVATVMSNLGLERFLQGQGLTLERTKVGDRYVLERMKEGGFNVGGEQSGHMIMLDHTTTGDGTVAAMRVLASLVRSGKPASEILHLFDPVPQLLKNVRYDGGAPLENVTVQQVIAEAEAELEGKGRLVIRPSGTEPVIRVMAEGDDASQVEAVVDRVCDAVRTAA</sequence>
<evidence type="ECO:0000259" key="10">
    <source>
        <dbReference type="Pfam" id="PF02878"/>
    </source>
</evidence>
<gene>
    <name evidence="8" type="primary">glmM</name>
    <name evidence="13" type="ORF">EH31_16140</name>
</gene>
<dbReference type="GO" id="GO:0009252">
    <property type="term" value="P:peptidoglycan biosynthetic process"/>
    <property type="evidence" value="ECO:0007669"/>
    <property type="project" value="UniProtKB-ARBA"/>
</dbReference>
<evidence type="ECO:0000256" key="7">
    <source>
        <dbReference type="ARBA" id="ARBA00068193"/>
    </source>
</evidence>
<dbReference type="GO" id="GO:0008966">
    <property type="term" value="F:phosphoglucosamine mutase activity"/>
    <property type="evidence" value="ECO:0007669"/>
    <property type="project" value="UniProtKB-UniRule"/>
</dbReference>
<dbReference type="OrthoDB" id="9803322at2"/>
<dbReference type="eggNOG" id="COG1109">
    <property type="taxonomic scope" value="Bacteria"/>
</dbReference>
<feature type="modified residue" description="Phosphoserine" evidence="8">
    <location>
        <position position="102"/>
    </location>
</feature>
<dbReference type="Pfam" id="PF02879">
    <property type="entry name" value="PGM_PMM_II"/>
    <property type="match status" value="1"/>
</dbReference>
<feature type="domain" description="Alpha-D-phosphohexomutase alpha/beta/alpha" evidence="11">
    <location>
        <begin position="157"/>
        <end position="254"/>
    </location>
</feature>
<proteinExistence type="inferred from homology"/>
<dbReference type="PANTHER" id="PTHR42946">
    <property type="entry name" value="PHOSPHOHEXOSE MUTASE"/>
    <property type="match status" value="1"/>
</dbReference>
<feature type="domain" description="Alpha-D-phosphohexomutase C-terminal" evidence="9">
    <location>
        <begin position="374"/>
        <end position="439"/>
    </location>
</feature>
<dbReference type="EC" id="5.4.2.10" evidence="6 8"/>
<dbReference type="EMBL" id="JMIW01000008">
    <property type="protein sequence ID" value="KEO88685.1"/>
    <property type="molecule type" value="Genomic_DNA"/>
</dbReference>
<dbReference type="RefSeq" id="WP_034961977.1">
    <property type="nucleotide sequence ID" value="NZ_JMIW01000008.1"/>
</dbReference>
<dbReference type="GO" id="GO:0000287">
    <property type="term" value="F:magnesium ion binding"/>
    <property type="evidence" value="ECO:0007669"/>
    <property type="project" value="UniProtKB-UniRule"/>
</dbReference>
<dbReference type="FunFam" id="3.40.120.10:FF:000002">
    <property type="entry name" value="Phosphoglucosamine mutase"/>
    <property type="match status" value="1"/>
</dbReference>
<evidence type="ECO:0000256" key="8">
    <source>
        <dbReference type="HAMAP-Rule" id="MF_01554"/>
    </source>
</evidence>
<dbReference type="NCBIfam" id="NF008139">
    <property type="entry name" value="PRK10887.1"/>
    <property type="match status" value="1"/>
</dbReference>
<dbReference type="NCBIfam" id="TIGR01455">
    <property type="entry name" value="glmM"/>
    <property type="match status" value="1"/>
</dbReference>
<comment type="catalytic activity">
    <reaction evidence="8">
        <text>alpha-D-glucosamine 1-phosphate = D-glucosamine 6-phosphate</text>
        <dbReference type="Rhea" id="RHEA:23424"/>
        <dbReference type="ChEBI" id="CHEBI:58516"/>
        <dbReference type="ChEBI" id="CHEBI:58725"/>
        <dbReference type="EC" id="5.4.2.10"/>
    </reaction>
</comment>
<comment type="cofactor">
    <cofactor evidence="8">
        <name>Mg(2+)</name>
        <dbReference type="ChEBI" id="CHEBI:18420"/>
    </cofactor>
    <text evidence="8">Binds 1 Mg(2+) ion per subunit.</text>
</comment>
<dbReference type="InterPro" id="IPR050060">
    <property type="entry name" value="Phosphoglucosamine_mutase"/>
</dbReference>
<dbReference type="PANTHER" id="PTHR42946:SF1">
    <property type="entry name" value="PHOSPHOGLUCOMUTASE (ALPHA-D-GLUCOSE-1,6-BISPHOSPHATE-DEPENDENT)"/>
    <property type="match status" value="1"/>
</dbReference>
<dbReference type="GO" id="GO:0005975">
    <property type="term" value="P:carbohydrate metabolic process"/>
    <property type="evidence" value="ECO:0007669"/>
    <property type="project" value="InterPro"/>
</dbReference>
<keyword evidence="4 8" id="KW-0460">Magnesium</keyword>
<evidence type="ECO:0000256" key="2">
    <source>
        <dbReference type="ARBA" id="ARBA00022553"/>
    </source>
</evidence>
<evidence type="ECO:0000259" key="12">
    <source>
        <dbReference type="Pfam" id="PF02880"/>
    </source>
</evidence>
<feature type="binding site" description="via phosphate group" evidence="8">
    <location>
        <position position="102"/>
    </location>
    <ligand>
        <name>Mg(2+)</name>
        <dbReference type="ChEBI" id="CHEBI:18420"/>
    </ligand>
</feature>
<keyword evidence="3 8" id="KW-0479">Metal-binding</keyword>
<dbReference type="InterPro" id="IPR016055">
    <property type="entry name" value="A-D-PHexomutase_a/b/a-I/II/III"/>
</dbReference>
<comment type="similarity">
    <text evidence="1 8">Belongs to the phosphohexose mutase family.</text>
</comment>
<comment type="PTM">
    <text evidence="8">Activated by phosphorylation.</text>
</comment>
<dbReference type="InterPro" id="IPR005846">
    <property type="entry name" value="A-D-PHexomutase_a/b/a-III"/>
</dbReference>
<dbReference type="SUPFAM" id="SSF55957">
    <property type="entry name" value="Phosphoglucomutase, C-terminal domain"/>
    <property type="match status" value="1"/>
</dbReference>
<evidence type="ECO:0000256" key="4">
    <source>
        <dbReference type="ARBA" id="ARBA00022842"/>
    </source>
</evidence>
<feature type="active site" description="Phosphoserine intermediate" evidence="8">
    <location>
        <position position="102"/>
    </location>
</feature>
<dbReference type="GO" id="GO:0004615">
    <property type="term" value="F:phosphomannomutase activity"/>
    <property type="evidence" value="ECO:0007669"/>
    <property type="project" value="TreeGrafter"/>
</dbReference>
<evidence type="ECO:0000256" key="3">
    <source>
        <dbReference type="ARBA" id="ARBA00022723"/>
    </source>
</evidence>
<keyword evidence="2 8" id="KW-0597">Phosphoprotein</keyword>